<dbReference type="InterPro" id="IPR036640">
    <property type="entry name" value="ABC1_TM_sf"/>
</dbReference>
<organism evidence="12 13">
    <name type="scientific">Fuerstiella marisgermanici</name>
    <dbReference type="NCBI Taxonomy" id="1891926"/>
    <lineage>
        <taxon>Bacteria</taxon>
        <taxon>Pseudomonadati</taxon>
        <taxon>Planctomycetota</taxon>
        <taxon>Planctomycetia</taxon>
        <taxon>Planctomycetales</taxon>
        <taxon>Planctomycetaceae</taxon>
        <taxon>Fuerstiella</taxon>
    </lineage>
</organism>
<keyword evidence="3" id="KW-1003">Cell membrane</keyword>
<dbReference type="PANTHER" id="PTHR43394:SF1">
    <property type="entry name" value="ATP-BINDING CASSETTE SUB-FAMILY B MEMBER 10, MITOCHONDRIAL"/>
    <property type="match status" value="1"/>
</dbReference>
<evidence type="ECO:0000256" key="3">
    <source>
        <dbReference type="ARBA" id="ARBA00022475"/>
    </source>
</evidence>
<dbReference type="Gene3D" id="3.40.50.300">
    <property type="entry name" value="P-loop containing nucleotide triphosphate hydrolases"/>
    <property type="match status" value="1"/>
</dbReference>
<keyword evidence="5" id="KW-0547">Nucleotide-binding</keyword>
<dbReference type="OrthoDB" id="9762778at2"/>
<feature type="transmembrane region" description="Helical" evidence="9">
    <location>
        <begin position="121"/>
        <end position="141"/>
    </location>
</feature>
<dbReference type="InterPro" id="IPR003439">
    <property type="entry name" value="ABC_transporter-like_ATP-bd"/>
</dbReference>
<dbReference type="FunFam" id="3.40.50.300:FF:000221">
    <property type="entry name" value="Multidrug ABC transporter ATP-binding protein"/>
    <property type="match status" value="1"/>
</dbReference>
<dbReference type="CDD" id="cd18552">
    <property type="entry name" value="ABC_6TM_MsbA_like"/>
    <property type="match status" value="1"/>
</dbReference>
<dbReference type="PANTHER" id="PTHR43394">
    <property type="entry name" value="ATP-DEPENDENT PERMEASE MDL1, MITOCHONDRIAL"/>
    <property type="match status" value="1"/>
</dbReference>
<dbReference type="InterPro" id="IPR039421">
    <property type="entry name" value="Type_1_exporter"/>
</dbReference>
<evidence type="ECO:0000313" key="12">
    <source>
        <dbReference type="EMBL" id="APZ90576.1"/>
    </source>
</evidence>
<evidence type="ECO:0000313" key="13">
    <source>
        <dbReference type="Proteomes" id="UP000187735"/>
    </source>
</evidence>
<dbReference type="InterPro" id="IPR011527">
    <property type="entry name" value="ABC1_TM_dom"/>
</dbReference>
<feature type="transmembrane region" description="Helical" evidence="9">
    <location>
        <begin position="214"/>
        <end position="240"/>
    </location>
</feature>
<feature type="domain" description="ABC transmembrane type-1" evidence="11">
    <location>
        <begin position="105"/>
        <end position="379"/>
    </location>
</feature>
<dbReference type="EC" id="3.6.3.-" evidence="12"/>
<dbReference type="RefSeq" id="WP_083731706.1">
    <property type="nucleotide sequence ID" value="NZ_CP017641.1"/>
</dbReference>
<dbReference type="GO" id="GO:0005524">
    <property type="term" value="F:ATP binding"/>
    <property type="evidence" value="ECO:0007669"/>
    <property type="project" value="UniProtKB-KW"/>
</dbReference>
<dbReference type="STRING" id="1891926.Fuma_00156"/>
<evidence type="ECO:0000256" key="4">
    <source>
        <dbReference type="ARBA" id="ARBA00022692"/>
    </source>
</evidence>
<dbReference type="SUPFAM" id="SSF90123">
    <property type="entry name" value="ABC transporter transmembrane region"/>
    <property type="match status" value="1"/>
</dbReference>
<dbReference type="SUPFAM" id="SSF52540">
    <property type="entry name" value="P-loop containing nucleoside triphosphate hydrolases"/>
    <property type="match status" value="1"/>
</dbReference>
<dbReference type="EMBL" id="CP017641">
    <property type="protein sequence ID" value="APZ90576.1"/>
    <property type="molecule type" value="Genomic_DNA"/>
</dbReference>
<keyword evidence="4 9" id="KW-0812">Transmembrane</keyword>
<keyword evidence="13" id="KW-1185">Reference proteome</keyword>
<dbReference type="GO" id="GO:0005886">
    <property type="term" value="C:plasma membrane"/>
    <property type="evidence" value="ECO:0007669"/>
    <property type="project" value="UniProtKB-SubCell"/>
</dbReference>
<feature type="domain" description="ABC transporter" evidence="10">
    <location>
        <begin position="413"/>
        <end position="655"/>
    </location>
</feature>
<dbReference type="SMART" id="SM00382">
    <property type="entry name" value="AAA"/>
    <property type="match status" value="1"/>
</dbReference>
<evidence type="ECO:0000256" key="6">
    <source>
        <dbReference type="ARBA" id="ARBA00022840"/>
    </source>
</evidence>
<feature type="transmembrane region" description="Helical" evidence="9">
    <location>
        <begin position="12"/>
        <end position="34"/>
    </location>
</feature>
<dbReference type="GO" id="GO:0016887">
    <property type="term" value="F:ATP hydrolysis activity"/>
    <property type="evidence" value="ECO:0007669"/>
    <property type="project" value="InterPro"/>
</dbReference>
<evidence type="ECO:0000256" key="9">
    <source>
        <dbReference type="SAM" id="Phobius"/>
    </source>
</evidence>
<dbReference type="InterPro" id="IPR003593">
    <property type="entry name" value="AAA+_ATPase"/>
</dbReference>
<reference evidence="12 13" key="1">
    <citation type="journal article" date="2016" name="Front. Microbiol.">
        <title>Fuerstia marisgermanicae gen. nov., sp. nov., an Unusual Member of the Phylum Planctomycetes from the German Wadden Sea.</title>
        <authorList>
            <person name="Kohn T."/>
            <person name="Heuer A."/>
            <person name="Jogler M."/>
            <person name="Vollmers J."/>
            <person name="Boedeker C."/>
            <person name="Bunk B."/>
            <person name="Rast P."/>
            <person name="Borchert D."/>
            <person name="Glockner I."/>
            <person name="Freese H.M."/>
            <person name="Klenk H.P."/>
            <person name="Overmann J."/>
            <person name="Kaster A.K."/>
            <person name="Rohde M."/>
            <person name="Wiegand S."/>
            <person name="Jogler C."/>
        </authorList>
    </citation>
    <scope>NUCLEOTIDE SEQUENCE [LARGE SCALE GENOMIC DNA]</scope>
    <source>
        <strain evidence="12 13">NH11</strain>
    </source>
</reference>
<evidence type="ECO:0000256" key="7">
    <source>
        <dbReference type="ARBA" id="ARBA00022989"/>
    </source>
</evidence>
<evidence type="ECO:0000256" key="1">
    <source>
        <dbReference type="ARBA" id="ARBA00004651"/>
    </source>
</evidence>
<keyword evidence="2" id="KW-0813">Transport</keyword>
<proteinExistence type="predicted"/>
<sequence length="664" mass="73296">MDTLTRTAGYLWVYRFSLICSVLCALGIATCWCMNLSAVAPVVKVLFENDSLHQYIDQQIDDANRKIQSDSERLAVLDDSALERRTKLQSRVTDATRSLHTYTQVKQYILPFVPRDKFNTIALIVLFIVFGTVLKSVFVYGQEILVGIVVNRTANDIRRDCFATSQRLDMQTVSAKGTTKILSLMTNDIQQMTVGLGAFGTRMIREPLKASACIAAAFFINWRLTLTAILLVPLMGFFLAKLGRMLKKAAKSAMESVAVIYDCIGETFDCFKVVQAFSGEKRQQEQFLKANDDYYLYKMKCVRMNALIRPTSEIMAVIIVVVAFTPGAYMVLRNTDSVFGIQLAAEAMTITELMTMYVLLAGVLDPVRKLSTVFGQVRQGLAGADRVFELIDTQSVISEPESPAVFSSHTQSIRFEDVSFRYLSAGESEVRSMVLQNVSLEVKFGEVVAVVGSNGSGKSTLTSLLPRFIDPESGVVRIDGKDISEYSTSDLRSQIGLVSQETMLFNDSILENIRYGNFSADRETIIEAARQAHAWDFISELPDGIDTHIGAGGGRLSGGQRQRISLARAIVRNPAILILDEATSAIDARSEDMIHGVLKSFSKGRTVFIITHVLSETFLDLVDRIVVMDQGRVAAVGSHAELMQKCALYQRLTQAGLGGHKAAA</sequence>
<dbReference type="PROSITE" id="PS50893">
    <property type="entry name" value="ABC_TRANSPORTER_2"/>
    <property type="match status" value="1"/>
</dbReference>
<dbReference type="PROSITE" id="PS50929">
    <property type="entry name" value="ABC_TM1F"/>
    <property type="match status" value="1"/>
</dbReference>
<dbReference type="Pfam" id="PF00005">
    <property type="entry name" value="ABC_tran"/>
    <property type="match status" value="1"/>
</dbReference>
<evidence type="ECO:0000259" key="11">
    <source>
        <dbReference type="PROSITE" id="PS50929"/>
    </source>
</evidence>
<dbReference type="PROSITE" id="PS00211">
    <property type="entry name" value="ABC_TRANSPORTER_1"/>
    <property type="match status" value="1"/>
</dbReference>
<dbReference type="Pfam" id="PF00664">
    <property type="entry name" value="ABC_membrane"/>
    <property type="match status" value="1"/>
</dbReference>
<keyword evidence="8 9" id="KW-0472">Membrane</keyword>
<accession>A0A1P8W937</accession>
<dbReference type="InterPro" id="IPR017871">
    <property type="entry name" value="ABC_transporter-like_CS"/>
</dbReference>
<comment type="subcellular location">
    <subcellularLocation>
        <location evidence="1">Cell membrane</location>
        <topology evidence="1">Multi-pass membrane protein</topology>
    </subcellularLocation>
</comment>
<feature type="transmembrane region" description="Helical" evidence="9">
    <location>
        <begin position="314"/>
        <end position="332"/>
    </location>
</feature>
<dbReference type="Proteomes" id="UP000187735">
    <property type="component" value="Chromosome"/>
</dbReference>
<dbReference type="GO" id="GO:0015421">
    <property type="term" value="F:ABC-type oligopeptide transporter activity"/>
    <property type="evidence" value="ECO:0007669"/>
    <property type="project" value="TreeGrafter"/>
</dbReference>
<protein>
    <submittedName>
        <fullName evidence="12">Multidrug export ATP-binding/permease protein</fullName>
        <ecNumber evidence="12">3.6.3.-</ecNumber>
    </submittedName>
</protein>
<evidence type="ECO:0000256" key="8">
    <source>
        <dbReference type="ARBA" id="ARBA00023136"/>
    </source>
</evidence>
<dbReference type="AlphaFoldDB" id="A0A1P8W937"/>
<keyword evidence="7 9" id="KW-1133">Transmembrane helix</keyword>
<dbReference type="Gene3D" id="1.20.1560.10">
    <property type="entry name" value="ABC transporter type 1, transmembrane domain"/>
    <property type="match status" value="1"/>
</dbReference>
<dbReference type="InterPro" id="IPR027417">
    <property type="entry name" value="P-loop_NTPase"/>
</dbReference>
<evidence type="ECO:0000256" key="5">
    <source>
        <dbReference type="ARBA" id="ARBA00022741"/>
    </source>
</evidence>
<feature type="transmembrane region" description="Helical" evidence="9">
    <location>
        <begin position="338"/>
        <end position="360"/>
    </location>
</feature>
<name>A0A1P8W937_9PLAN</name>
<evidence type="ECO:0000256" key="2">
    <source>
        <dbReference type="ARBA" id="ARBA00022448"/>
    </source>
</evidence>
<gene>
    <name evidence="12" type="ORF">Fuma_00156</name>
</gene>
<dbReference type="KEGG" id="fmr:Fuma_00156"/>
<keyword evidence="12" id="KW-0378">Hydrolase</keyword>
<keyword evidence="6 12" id="KW-0067">ATP-binding</keyword>
<evidence type="ECO:0000259" key="10">
    <source>
        <dbReference type="PROSITE" id="PS50893"/>
    </source>
</evidence>